<keyword evidence="2" id="KW-1185">Reference proteome</keyword>
<sequence>MMFILDTNVVSELRKARDGKADPNFVQWLRTVVAAELFLSAITVMELEIGVLQMERRDPVQGNILRQWLDRHVIPEFLGRILSIDFDVAGHCARLHVPNRRNERDAMIAATAIVHGMTVVTRNVVDFETTGALVLNPWNAMA</sequence>
<gene>
    <name evidence="1" type="ORF">JHL16_15555</name>
</gene>
<evidence type="ECO:0000313" key="2">
    <source>
        <dbReference type="Proteomes" id="UP000616151"/>
    </source>
</evidence>
<organism evidence="1 2">
    <name type="scientific">Taklimakanibacter albus</name>
    <dbReference type="NCBI Taxonomy" id="2800327"/>
    <lineage>
        <taxon>Bacteria</taxon>
        <taxon>Pseudomonadati</taxon>
        <taxon>Pseudomonadota</taxon>
        <taxon>Alphaproteobacteria</taxon>
        <taxon>Hyphomicrobiales</taxon>
        <taxon>Aestuariivirgaceae</taxon>
        <taxon>Taklimakanibacter</taxon>
    </lineage>
</organism>
<proteinExistence type="predicted"/>
<dbReference type="EMBL" id="JAENHL010000007">
    <property type="protein sequence ID" value="MBK1867774.1"/>
    <property type="molecule type" value="Genomic_DNA"/>
</dbReference>
<name>A0ACC5R571_9HYPH</name>
<protein>
    <submittedName>
        <fullName evidence="1">Type II toxin-antitoxin system VapC family toxin</fullName>
    </submittedName>
</protein>
<comment type="caution">
    <text evidence="1">The sequence shown here is derived from an EMBL/GenBank/DDBJ whole genome shotgun (WGS) entry which is preliminary data.</text>
</comment>
<dbReference type="Proteomes" id="UP000616151">
    <property type="component" value="Unassembled WGS sequence"/>
</dbReference>
<evidence type="ECO:0000313" key="1">
    <source>
        <dbReference type="EMBL" id="MBK1867774.1"/>
    </source>
</evidence>
<reference evidence="1" key="1">
    <citation type="submission" date="2021-01" db="EMBL/GenBank/DDBJ databases">
        <authorList>
            <person name="Sun Q."/>
        </authorList>
    </citation>
    <scope>NUCLEOTIDE SEQUENCE</scope>
    <source>
        <strain evidence="1">YIM B02566</strain>
    </source>
</reference>
<accession>A0ACC5R571</accession>